<keyword evidence="3" id="KW-1185">Reference proteome</keyword>
<comment type="caution">
    <text evidence="2">The sequence shown here is derived from an EMBL/GenBank/DDBJ whole genome shotgun (WGS) entry which is preliminary data.</text>
</comment>
<evidence type="ECO:0000313" key="3">
    <source>
        <dbReference type="Proteomes" id="UP000826271"/>
    </source>
</evidence>
<protein>
    <submittedName>
        <fullName evidence="2">Uncharacterized protein</fullName>
    </submittedName>
</protein>
<organism evidence="2 3">
    <name type="scientific">Buddleja alternifolia</name>
    <dbReference type="NCBI Taxonomy" id="168488"/>
    <lineage>
        <taxon>Eukaryota</taxon>
        <taxon>Viridiplantae</taxon>
        <taxon>Streptophyta</taxon>
        <taxon>Embryophyta</taxon>
        <taxon>Tracheophyta</taxon>
        <taxon>Spermatophyta</taxon>
        <taxon>Magnoliopsida</taxon>
        <taxon>eudicotyledons</taxon>
        <taxon>Gunneridae</taxon>
        <taxon>Pentapetalae</taxon>
        <taxon>asterids</taxon>
        <taxon>lamiids</taxon>
        <taxon>Lamiales</taxon>
        <taxon>Scrophulariaceae</taxon>
        <taxon>Buddlejeae</taxon>
        <taxon>Buddleja</taxon>
    </lineage>
</organism>
<name>A0AAV6Y0D5_9LAMI</name>
<dbReference type="PANTHER" id="PTHR33730:SF36">
    <property type="entry name" value="PLANT_PROTEIN"/>
    <property type="match status" value="1"/>
</dbReference>
<proteinExistence type="predicted"/>
<dbReference type="InterPro" id="IPR031421">
    <property type="entry name" value="DUF4666"/>
</dbReference>
<gene>
    <name evidence="2" type="ORF">BUALT_Bualt04G0150900</name>
</gene>
<dbReference type="Proteomes" id="UP000826271">
    <property type="component" value="Unassembled WGS sequence"/>
</dbReference>
<accession>A0AAV6Y0D5</accession>
<sequence length="106" mass="11878">MSTLQRSAYSFRRQGSSGRIWDNRLQISDIKPIAPSHDNNSTEFNSNPVIGNTKAPDSNVRSLPRSRSETKNSAIGNTGKISNLQKFSALNYYSKKECNLFTSSQY</sequence>
<dbReference type="Pfam" id="PF15697">
    <property type="entry name" value="DUF4666"/>
    <property type="match status" value="1"/>
</dbReference>
<dbReference type="EMBL" id="WHWC01000004">
    <property type="protein sequence ID" value="KAG8384750.1"/>
    <property type="molecule type" value="Genomic_DNA"/>
</dbReference>
<dbReference type="AlphaFoldDB" id="A0AAV6Y0D5"/>
<evidence type="ECO:0000256" key="1">
    <source>
        <dbReference type="SAM" id="MobiDB-lite"/>
    </source>
</evidence>
<feature type="region of interest" description="Disordered" evidence="1">
    <location>
        <begin position="32"/>
        <end position="78"/>
    </location>
</feature>
<feature type="compositionally biased region" description="Polar residues" evidence="1">
    <location>
        <begin position="37"/>
        <end position="61"/>
    </location>
</feature>
<reference evidence="2" key="1">
    <citation type="submission" date="2019-10" db="EMBL/GenBank/DDBJ databases">
        <authorList>
            <person name="Zhang R."/>
            <person name="Pan Y."/>
            <person name="Wang J."/>
            <person name="Ma R."/>
            <person name="Yu S."/>
        </authorList>
    </citation>
    <scope>NUCLEOTIDE SEQUENCE</scope>
    <source>
        <strain evidence="2">LA-IB0</strain>
        <tissue evidence="2">Leaf</tissue>
    </source>
</reference>
<dbReference type="PANTHER" id="PTHR33730">
    <property type="entry name" value="OS05G0542732 PROTEIN-RELATED"/>
    <property type="match status" value="1"/>
</dbReference>
<evidence type="ECO:0000313" key="2">
    <source>
        <dbReference type="EMBL" id="KAG8384750.1"/>
    </source>
</evidence>